<reference evidence="3 4" key="1">
    <citation type="submission" date="2018-05" db="EMBL/GenBank/DDBJ databases">
        <title>Complete genome sequence of sponge-derived Streptomyces sp. HNM0039.</title>
        <authorList>
            <person name="Huang X."/>
            <person name="Zhou S."/>
        </authorList>
    </citation>
    <scope>NUCLEOTIDE SEQUENCE [LARGE SCALE GENOMIC DNA]</scope>
    <source>
        <strain evidence="3 4">HNM0039</strain>
    </source>
</reference>
<protein>
    <submittedName>
        <fullName evidence="3">DUF1990 domain-containing protein</fullName>
    </submittedName>
</protein>
<accession>A0A2S1T3L7</accession>
<feature type="domain" description="DUF1990" evidence="2">
    <location>
        <begin position="8"/>
        <end position="162"/>
    </location>
</feature>
<name>A0A2S1T3L7_9ACTN</name>
<dbReference type="KEGG" id="stir:DDW44_28285"/>
<keyword evidence="4" id="KW-1185">Reference proteome</keyword>
<dbReference type="EMBL" id="CP029188">
    <property type="protein sequence ID" value="AWI33241.1"/>
    <property type="molecule type" value="Genomic_DNA"/>
</dbReference>
<dbReference type="PIRSF" id="PIRSF010260">
    <property type="entry name" value="UCP010260"/>
    <property type="match status" value="1"/>
</dbReference>
<evidence type="ECO:0000256" key="1">
    <source>
        <dbReference type="SAM" id="MobiDB-lite"/>
    </source>
</evidence>
<feature type="region of interest" description="Disordered" evidence="1">
    <location>
        <begin position="170"/>
        <end position="191"/>
    </location>
</feature>
<dbReference type="Proteomes" id="UP000244900">
    <property type="component" value="Chromosome"/>
</dbReference>
<dbReference type="PANTHER" id="PTHR34202">
    <property type="entry name" value="UPF0548 PROTEIN"/>
    <property type="match status" value="1"/>
</dbReference>
<dbReference type="InterPro" id="IPR014457">
    <property type="entry name" value="UCP010260"/>
</dbReference>
<dbReference type="PANTHER" id="PTHR34202:SF1">
    <property type="entry name" value="UPF0548 PROTEIN"/>
    <property type="match status" value="1"/>
</dbReference>
<dbReference type="RefSeq" id="WP_051093178.1">
    <property type="nucleotide sequence ID" value="NZ_CP029188.1"/>
</dbReference>
<dbReference type="OrthoDB" id="120660at2"/>
<evidence type="ECO:0000313" key="4">
    <source>
        <dbReference type="Proteomes" id="UP000244900"/>
    </source>
</evidence>
<proteinExistence type="predicted"/>
<evidence type="ECO:0000259" key="2">
    <source>
        <dbReference type="Pfam" id="PF09348"/>
    </source>
</evidence>
<dbReference type="AlphaFoldDB" id="A0A2S1T3L7"/>
<organism evidence="3 4">
    <name type="scientific">Streptomyces tirandamycinicus</name>
    <dbReference type="NCBI Taxonomy" id="2174846"/>
    <lineage>
        <taxon>Bacteria</taxon>
        <taxon>Bacillati</taxon>
        <taxon>Actinomycetota</taxon>
        <taxon>Actinomycetes</taxon>
        <taxon>Kitasatosporales</taxon>
        <taxon>Streptomycetaceae</taxon>
        <taxon>Streptomyces</taxon>
    </lineage>
</organism>
<sequence length="191" mass="20547">MTFPHGLNYAETGATRRLPLPGGYHHLHIRMRVGSGRAALETAGAAITGWRMHRASGARVTASTARAEPGTSVEVSLGVGPLRFRAPCRVIWTAYGPHRVGFAYGTLAGHPECGEESFLAELAEDGTVWFTVTAFSRPARWYTRLAGPLVPVAQRMYARRLGAGLRRLVDRADTGGTGGPRWSGSRHPTTG</sequence>
<evidence type="ECO:0000313" key="3">
    <source>
        <dbReference type="EMBL" id="AWI33241.1"/>
    </source>
</evidence>
<dbReference type="Pfam" id="PF09348">
    <property type="entry name" value="DUF1990"/>
    <property type="match status" value="1"/>
</dbReference>
<dbReference type="InterPro" id="IPR018960">
    <property type="entry name" value="DUF1990"/>
</dbReference>
<gene>
    <name evidence="3" type="ORF">DDW44_28285</name>
</gene>